<keyword evidence="3" id="KW-1185">Reference proteome</keyword>
<organism evidence="2 3">
    <name type="scientific">Oedothorax gibbosus</name>
    <dbReference type="NCBI Taxonomy" id="931172"/>
    <lineage>
        <taxon>Eukaryota</taxon>
        <taxon>Metazoa</taxon>
        <taxon>Ecdysozoa</taxon>
        <taxon>Arthropoda</taxon>
        <taxon>Chelicerata</taxon>
        <taxon>Arachnida</taxon>
        <taxon>Araneae</taxon>
        <taxon>Araneomorphae</taxon>
        <taxon>Entelegynae</taxon>
        <taxon>Araneoidea</taxon>
        <taxon>Linyphiidae</taxon>
        <taxon>Erigoninae</taxon>
        <taxon>Oedothorax</taxon>
    </lineage>
</organism>
<dbReference type="EMBL" id="JAFNEN010000043">
    <property type="protein sequence ID" value="KAG8198168.1"/>
    <property type="molecule type" value="Genomic_DNA"/>
</dbReference>
<gene>
    <name evidence="2" type="ORF">JTE90_006918</name>
</gene>
<feature type="transmembrane region" description="Helical" evidence="1">
    <location>
        <begin position="83"/>
        <end position="105"/>
    </location>
</feature>
<sequence length="160" mass="17595">MYKGQPAPAGEVNKPLLIAKTLLLTILLFFGAFGFFFFIWKDNPNASGSCLMLEILCAMYLHFNTAVLKGTLEQKFNRTRLKIVFILTIVIGVIQFLGALSYIVLATTQKQKFQVEGRSFYVASIPAAFAALIAPFLAYESKVAMALFPEVNTGVVGFPA</sequence>
<keyword evidence="1" id="KW-0812">Transmembrane</keyword>
<feature type="transmembrane region" description="Helical" evidence="1">
    <location>
        <begin position="120"/>
        <end position="139"/>
    </location>
</feature>
<keyword evidence="1" id="KW-0472">Membrane</keyword>
<name>A0AAV6VQY8_9ARAC</name>
<feature type="transmembrane region" description="Helical" evidence="1">
    <location>
        <begin position="46"/>
        <end position="63"/>
    </location>
</feature>
<evidence type="ECO:0000313" key="2">
    <source>
        <dbReference type="EMBL" id="KAG8198168.1"/>
    </source>
</evidence>
<accession>A0AAV6VQY8</accession>
<dbReference type="Proteomes" id="UP000827092">
    <property type="component" value="Unassembled WGS sequence"/>
</dbReference>
<proteinExistence type="predicted"/>
<evidence type="ECO:0000313" key="3">
    <source>
        <dbReference type="Proteomes" id="UP000827092"/>
    </source>
</evidence>
<dbReference type="AlphaFoldDB" id="A0AAV6VQY8"/>
<keyword evidence="1" id="KW-1133">Transmembrane helix</keyword>
<feature type="transmembrane region" description="Helical" evidence="1">
    <location>
        <begin position="21"/>
        <end position="40"/>
    </location>
</feature>
<protein>
    <submittedName>
        <fullName evidence="2">Uncharacterized protein</fullName>
    </submittedName>
</protein>
<comment type="caution">
    <text evidence="2">The sequence shown here is derived from an EMBL/GenBank/DDBJ whole genome shotgun (WGS) entry which is preliminary data.</text>
</comment>
<evidence type="ECO:0000256" key="1">
    <source>
        <dbReference type="SAM" id="Phobius"/>
    </source>
</evidence>
<reference evidence="2 3" key="1">
    <citation type="journal article" date="2022" name="Nat. Ecol. Evol.">
        <title>A masculinizing supergene underlies an exaggerated male reproductive morph in a spider.</title>
        <authorList>
            <person name="Hendrickx F."/>
            <person name="De Corte Z."/>
            <person name="Sonet G."/>
            <person name="Van Belleghem S.M."/>
            <person name="Kostlbacher S."/>
            <person name="Vangestel C."/>
        </authorList>
    </citation>
    <scope>NUCLEOTIDE SEQUENCE [LARGE SCALE GENOMIC DNA]</scope>
    <source>
        <strain evidence="2">W744_W776</strain>
    </source>
</reference>